<accession>A0AAV0M3V9</accession>
<dbReference type="Gene3D" id="1.10.220.160">
    <property type="match status" value="1"/>
</dbReference>
<dbReference type="InterPro" id="IPR001214">
    <property type="entry name" value="SET_dom"/>
</dbReference>
<dbReference type="Gene3D" id="2.170.270.10">
    <property type="entry name" value="SET domain"/>
    <property type="match status" value="1"/>
</dbReference>
<dbReference type="SMART" id="SM00028">
    <property type="entry name" value="TPR"/>
    <property type="match status" value="3"/>
</dbReference>
<dbReference type="AlphaFoldDB" id="A0AAV0M3V9"/>
<reference evidence="3" key="1">
    <citation type="submission" date="2022-08" db="EMBL/GenBank/DDBJ databases">
        <authorList>
            <person name="Gutierrez-Valencia J."/>
        </authorList>
    </citation>
    <scope>NUCLEOTIDE SEQUENCE</scope>
</reference>
<gene>
    <name evidence="3" type="ORF">LITE_LOCUS26613</name>
</gene>
<dbReference type="PROSITE" id="PS50005">
    <property type="entry name" value="TPR"/>
    <property type="match status" value="1"/>
</dbReference>
<evidence type="ECO:0000256" key="1">
    <source>
        <dbReference type="PROSITE-ProRule" id="PRU00339"/>
    </source>
</evidence>
<dbReference type="Proteomes" id="UP001154282">
    <property type="component" value="Unassembled WGS sequence"/>
</dbReference>
<keyword evidence="1" id="KW-0802">TPR repeat</keyword>
<dbReference type="PANTHER" id="PTHR47337:SF1">
    <property type="entry name" value="TETRATRICOPEPTIDE REPEAT (TPR)-LIKE SUPERFAMILY PROTEIN"/>
    <property type="match status" value="1"/>
</dbReference>
<dbReference type="Gene3D" id="6.10.140.2220">
    <property type="match status" value="1"/>
</dbReference>
<feature type="domain" description="SET" evidence="2">
    <location>
        <begin position="212"/>
        <end position="509"/>
    </location>
</feature>
<proteinExistence type="predicted"/>
<dbReference type="InterPro" id="IPR011990">
    <property type="entry name" value="TPR-like_helical_dom_sf"/>
</dbReference>
<dbReference type="SUPFAM" id="SSF82199">
    <property type="entry name" value="SET domain"/>
    <property type="match status" value="1"/>
</dbReference>
<evidence type="ECO:0000313" key="3">
    <source>
        <dbReference type="EMBL" id="CAI0440719.1"/>
    </source>
</evidence>
<dbReference type="PROSITE" id="PS50280">
    <property type="entry name" value="SET"/>
    <property type="match status" value="1"/>
</dbReference>
<sequence length="820" mass="90586">MEKLKSLLPDELKRMVWNSTVENLPAASSSLLEFLLNLPQFHQMVRDLAAPEDSLCAKNKAAAMELKKKGNQCYSNGDYAAALHCYSQALRVAPQEADDRDRSLVAALFLNRASVFHRQGLLKECLRDCNRALQISPSYSKAWYRRGKANAALGNRQEAILDLGVAKDMEISLAGKRQIECELDMIISQRQSASRIVDQCSQISTGGAGAGEPCQSSLSCVTTHDKGRGMAAQCDIPQSSLIHKEEPYALVILKSSRESHCHYCLGELPLDTVPCLSCSIPLYCSERCRAQAGGGSLVRHQEEQRDKSYGDSLEKHVMEVTSLHNSTTAVECFPEHKHECGGVHWPAVLPPDVVLAGRILAKHLSQTGILMNPETLITLGFSHNYSLIAQGTKLEVHIYASVLLCCLQHALGFELPVNAIYLSQTVILLSQIRVNAMAIIHMKSVDPRGPHAFTSTVEQVTVGQAIYKTGSMFNHSCQPNINAYFLSRTLFVRTTEVVQTGFPLELSYGPQVGQWDCCDRLQILEDKYSFRCRCSGCSELNIADLVLNAFHCANPDCIGVLLDTPVIKYETGKLTSSHKTSRLNGGSEVEKINVKSLVCLNLMSNNSSCHIKPASCLNCGHYCNLDAAREAVDNALSCMHSLEDAIASKEIPSMVLSDASRSLGLLRSVLHPYNKRIAESLLDEGKNFVVTLDAYPRTIGHAYLCINYYTCEEHLQAEDKLAQGFCWTGDLRSSKGLCSSSIKILEVLYGNDHIVIGYELIKLATIQLSLDDPEVAKTITRLEKIFLRYFGAHANLVLPYLETLKKESLPLHRQFSSVEI</sequence>
<name>A0AAV0M3V9_9ROSI</name>
<protein>
    <recommendedName>
        <fullName evidence="2">SET domain-containing protein</fullName>
    </recommendedName>
</protein>
<organism evidence="3 4">
    <name type="scientific">Linum tenue</name>
    <dbReference type="NCBI Taxonomy" id="586396"/>
    <lineage>
        <taxon>Eukaryota</taxon>
        <taxon>Viridiplantae</taxon>
        <taxon>Streptophyta</taxon>
        <taxon>Embryophyta</taxon>
        <taxon>Tracheophyta</taxon>
        <taxon>Spermatophyta</taxon>
        <taxon>Magnoliopsida</taxon>
        <taxon>eudicotyledons</taxon>
        <taxon>Gunneridae</taxon>
        <taxon>Pentapetalae</taxon>
        <taxon>rosids</taxon>
        <taxon>fabids</taxon>
        <taxon>Malpighiales</taxon>
        <taxon>Linaceae</taxon>
        <taxon>Linum</taxon>
    </lineage>
</organism>
<keyword evidence="4" id="KW-1185">Reference proteome</keyword>
<feature type="repeat" description="TPR" evidence="1">
    <location>
        <begin position="63"/>
        <end position="96"/>
    </location>
</feature>
<evidence type="ECO:0000313" key="4">
    <source>
        <dbReference type="Proteomes" id="UP001154282"/>
    </source>
</evidence>
<dbReference type="InterPro" id="IPR046341">
    <property type="entry name" value="SET_dom_sf"/>
</dbReference>
<evidence type="ECO:0000259" key="2">
    <source>
        <dbReference type="PROSITE" id="PS50280"/>
    </source>
</evidence>
<dbReference type="InterPro" id="IPR019734">
    <property type="entry name" value="TPR_rpt"/>
</dbReference>
<dbReference type="SUPFAM" id="SSF48452">
    <property type="entry name" value="TPR-like"/>
    <property type="match status" value="1"/>
</dbReference>
<dbReference type="PANTHER" id="PTHR47337">
    <property type="entry name" value="TETRATRICOPEPTIDE REPEAT (TPR)-LIKE SUPERFAMILY PROTEIN"/>
    <property type="match status" value="1"/>
</dbReference>
<comment type="caution">
    <text evidence="3">The sequence shown here is derived from an EMBL/GenBank/DDBJ whole genome shotgun (WGS) entry which is preliminary data.</text>
</comment>
<dbReference type="Gene3D" id="1.25.40.10">
    <property type="entry name" value="Tetratricopeptide repeat domain"/>
    <property type="match status" value="2"/>
</dbReference>
<dbReference type="EMBL" id="CAMGYJ010000007">
    <property type="protein sequence ID" value="CAI0440719.1"/>
    <property type="molecule type" value="Genomic_DNA"/>
</dbReference>
<dbReference type="Pfam" id="PF00856">
    <property type="entry name" value="SET"/>
    <property type="match status" value="1"/>
</dbReference>